<dbReference type="EMBL" id="AFNW01000361">
    <property type="protein sequence ID" value="EKJ69121.1"/>
    <property type="molecule type" value="Genomic_DNA"/>
</dbReference>
<dbReference type="HOGENOM" id="CLU_1428052_0_0_1"/>
<keyword evidence="3" id="KW-1185">Reference proteome</keyword>
<dbReference type="GeneID" id="20369319"/>
<protein>
    <submittedName>
        <fullName evidence="2">Uncharacterized protein</fullName>
    </submittedName>
</protein>
<evidence type="ECO:0000256" key="1">
    <source>
        <dbReference type="SAM" id="MobiDB-lite"/>
    </source>
</evidence>
<dbReference type="AlphaFoldDB" id="K3UCD8"/>
<comment type="caution">
    <text evidence="2">The sequence shown here is derived from an EMBL/GenBank/DDBJ whole genome shotgun (WGS) entry which is preliminary data.</text>
</comment>
<feature type="region of interest" description="Disordered" evidence="1">
    <location>
        <begin position="46"/>
        <end position="111"/>
    </location>
</feature>
<reference evidence="2 3" key="1">
    <citation type="journal article" date="2012" name="PLoS Pathog.">
        <title>Comparative pathogenomics reveals horizontally acquired novel virulence genes in fungi infecting cereal hosts.</title>
        <authorList>
            <person name="Gardiner D.M."/>
            <person name="McDonald M.C."/>
            <person name="Covarelli L."/>
            <person name="Solomon P.S."/>
            <person name="Rusu A.G."/>
            <person name="Marshall M."/>
            <person name="Kazan K."/>
            <person name="Chakraborty S."/>
            <person name="McDonald B.A."/>
            <person name="Manners J.M."/>
        </authorList>
    </citation>
    <scope>NUCLEOTIDE SEQUENCE [LARGE SCALE GENOMIC DNA]</scope>
    <source>
        <strain evidence="2 3">CS3096</strain>
    </source>
</reference>
<dbReference type="Proteomes" id="UP000007978">
    <property type="component" value="Chromosome 3"/>
</dbReference>
<proteinExistence type="predicted"/>
<dbReference type="OrthoDB" id="3886018at2759"/>
<organism evidence="2 3">
    <name type="scientific">Fusarium pseudograminearum (strain CS3096)</name>
    <name type="common">Wheat and barley crown-rot fungus</name>
    <dbReference type="NCBI Taxonomy" id="1028729"/>
    <lineage>
        <taxon>Eukaryota</taxon>
        <taxon>Fungi</taxon>
        <taxon>Dikarya</taxon>
        <taxon>Ascomycota</taxon>
        <taxon>Pezizomycotina</taxon>
        <taxon>Sordariomycetes</taxon>
        <taxon>Hypocreomycetidae</taxon>
        <taxon>Hypocreales</taxon>
        <taxon>Nectriaceae</taxon>
        <taxon>Fusarium</taxon>
    </lineage>
</organism>
<accession>K3UCD8</accession>
<dbReference type="KEGG" id="fpu:FPSE_10702"/>
<feature type="compositionally biased region" description="Low complexity" evidence="1">
    <location>
        <begin position="57"/>
        <end position="80"/>
    </location>
</feature>
<sequence>MLVMFRWHCKHTVTSAGNILRQQRKPFSGVQKRAEDEAANKCLIRGGFTGTTSAGPSSTHEAATTADATSDATSAVETSTGPTTDEKTVESTGTTSSEDKTTEATTTQPDTVLQTTTPSTLITTTRASPNTITSVVTTDPAATSEEVRTYYPCNIFGGPRVANPYCQCSTTVSGKQYVTSASLIDNSCEA</sequence>
<evidence type="ECO:0000313" key="3">
    <source>
        <dbReference type="Proteomes" id="UP000007978"/>
    </source>
</evidence>
<gene>
    <name evidence="2" type="ORF">FPSE_10702</name>
</gene>
<evidence type="ECO:0000313" key="2">
    <source>
        <dbReference type="EMBL" id="EKJ69121.1"/>
    </source>
</evidence>
<dbReference type="RefSeq" id="XP_009262094.1">
    <property type="nucleotide sequence ID" value="XM_009263819.1"/>
</dbReference>
<name>K3UCD8_FUSPC</name>